<dbReference type="CDD" id="cd05379">
    <property type="entry name" value="CAP_bacterial"/>
    <property type="match status" value="1"/>
</dbReference>
<dbReference type="HOGENOM" id="CLU_048111_3_0_7"/>
<feature type="domain" description="SCP" evidence="1">
    <location>
        <begin position="60"/>
        <end position="204"/>
    </location>
</feature>
<dbReference type="Gene3D" id="3.40.33.10">
    <property type="entry name" value="CAP"/>
    <property type="match status" value="1"/>
</dbReference>
<dbReference type="eggNOG" id="COG2340">
    <property type="taxonomic scope" value="Bacteria"/>
</dbReference>
<dbReference type="OrthoDB" id="68195at2"/>
<evidence type="ECO:0000313" key="2">
    <source>
        <dbReference type="EMBL" id="ADV45481.1"/>
    </source>
</evidence>
<gene>
    <name evidence="2" type="ordered locus">Nitsa_0209</name>
</gene>
<dbReference type="KEGG" id="nsa:Nitsa_0209"/>
<dbReference type="InterPro" id="IPR014044">
    <property type="entry name" value="CAP_dom"/>
</dbReference>
<proteinExistence type="predicted"/>
<dbReference type="SUPFAM" id="SSF55797">
    <property type="entry name" value="PR-1-like"/>
    <property type="match status" value="1"/>
</dbReference>
<evidence type="ECO:0000259" key="1">
    <source>
        <dbReference type="Pfam" id="PF00188"/>
    </source>
</evidence>
<reference evidence="2 3" key="1">
    <citation type="journal article" date="2011" name="Stand. Genomic Sci.">
        <title>Complete genome sequence of Nitratifractor salsuginis type strain (E9I37-1).</title>
        <authorList>
            <person name="Anderson I."/>
            <person name="Sikorski J."/>
            <person name="Zeytun A."/>
            <person name="Nolan M."/>
            <person name="Lapidus A."/>
            <person name="Lucas S."/>
            <person name="Hammon N."/>
            <person name="Deshpande S."/>
            <person name="Cheng J.F."/>
            <person name="Tapia R."/>
            <person name="Han C."/>
            <person name="Goodwin L."/>
            <person name="Pitluck S."/>
            <person name="Liolios K."/>
            <person name="Pagani I."/>
            <person name="Ivanova N."/>
            <person name="Huntemann M."/>
            <person name="Mavromatis K."/>
            <person name="Ovchinikova G."/>
            <person name="Pati A."/>
            <person name="Chen A."/>
            <person name="Palaniappan K."/>
            <person name="Land M."/>
            <person name="Hauser L."/>
            <person name="Brambilla E.M."/>
            <person name="Ngatchou-Djao O.D."/>
            <person name="Rohde M."/>
            <person name="Tindall B.J."/>
            <person name="Goker M."/>
            <person name="Detter J.C."/>
            <person name="Woyke T."/>
            <person name="Bristow J."/>
            <person name="Eisen J.A."/>
            <person name="Markowitz V."/>
            <person name="Hugenholtz P."/>
            <person name="Klenk H.P."/>
            <person name="Kyrpides N.C."/>
        </authorList>
    </citation>
    <scope>NUCLEOTIDE SEQUENCE [LARGE SCALE GENOMIC DNA]</scope>
    <source>
        <strain evidence="3">DSM 16511 / JCM 12458 / E9I37-1</strain>
    </source>
</reference>
<accession>E6WZ31</accession>
<dbReference type="PANTHER" id="PTHR31157:SF1">
    <property type="entry name" value="SCP DOMAIN-CONTAINING PROTEIN"/>
    <property type="match status" value="1"/>
</dbReference>
<dbReference type="PANTHER" id="PTHR31157">
    <property type="entry name" value="SCP DOMAIN-CONTAINING PROTEIN"/>
    <property type="match status" value="1"/>
</dbReference>
<protein>
    <submittedName>
        <fullName evidence="2">SCP-like extracellular</fullName>
    </submittedName>
</protein>
<dbReference type="RefSeq" id="WP_013553178.1">
    <property type="nucleotide sequence ID" value="NC_014935.1"/>
</dbReference>
<name>E6WZ31_NITSE</name>
<dbReference type="AlphaFoldDB" id="E6WZ31"/>
<keyword evidence="3" id="KW-1185">Reference proteome</keyword>
<reference evidence="3" key="2">
    <citation type="submission" date="2011-01" db="EMBL/GenBank/DDBJ databases">
        <title>The complete genome of Nitratifractor salsuginis DSM 16511.</title>
        <authorList>
            <consortium name="US DOE Joint Genome Institute (JGI-PGF)"/>
            <person name="Lucas S."/>
            <person name="Copeland A."/>
            <person name="Lapidus A."/>
            <person name="Bruce D."/>
            <person name="Goodwin L."/>
            <person name="Pitluck S."/>
            <person name="Kyrpides N."/>
            <person name="Mavromatis K."/>
            <person name="Ivanova N."/>
            <person name="Mikhailova N."/>
            <person name="Zeytun A."/>
            <person name="Detter J.C."/>
            <person name="Tapia R."/>
            <person name="Han C."/>
            <person name="Land M."/>
            <person name="Hauser L."/>
            <person name="Markowitz V."/>
            <person name="Cheng J.-F."/>
            <person name="Hugenholtz P."/>
            <person name="Woyke T."/>
            <person name="Wu D."/>
            <person name="Tindall B."/>
            <person name="Schuetze A."/>
            <person name="Brambilla E."/>
            <person name="Klenk H.-P."/>
            <person name="Eisen J.A."/>
        </authorList>
    </citation>
    <scope>NUCLEOTIDE SEQUENCE [LARGE SCALE GENOMIC DNA]</scope>
    <source>
        <strain evidence="3">DSM 16511 / JCM 12458 / E9I37-1</strain>
    </source>
</reference>
<dbReference type="PROSITE" id="PS51257">
    <property type="entry name" value="PROKAR_LIPOPROTEIN"/>
    <property type="match status" value="1"/>
</dbReference>
<dbReference type="EMBL" id="CP002452">
    <property type="protein sequence ID" value="ADV45481.1"/>
    <property type="molecule type" value="Genomic_DNA"/>
</dbReference>
<dbReference type="Pfam" id="PF00188">
    <property type="entry name" value="CAP"/>
    <property type="match status" value="1"/>
</dbReference>
<dbReference type="STRING" id="749222.Nitsa_0209"/>
<organism evidence="2 3">
    <name type="scientific">Nitratifractor salsuginis (strain DSM 16511 / JCM 12458 / E9I37-1)</name>
    <dbReference type="NCBI Taxonomy" id="749222"/>
    <lineage>
        <taxon>Bacteria</taxon>
        <taxon>Pseudomonadati</taxon>
        <taxon>Campylobacterota</taxon>
        <taxon>Epsilonproteobacteria</taxon>
        <taxon>Campylobacterales</taxon>
        <taxon>Sulfurovaceae</taxon>
        <taxon>Nitratifractor</taxon>
    </lineage>
</organism>
<dbReference type="InterPro" id="IPR035940">
    <property type="entry name" value="CAP_sf"/>
</dbReference>
<dbReference type="Proteomes" id="UP000008633">
    <property type="component" value="Chromosome"/>
</dbReference>
<sequence>MRYGRMGWMGLLAAGLLLAGCGGGGGGVSVTKDNDGHSEVHNPDSFEAQPISDSQKKAYLKAINDARAQQQDCGSEGVKDPAPALQWNDALYRAADEHSYDMSESDTFSHDGSGTESDYTAQVLGLDHSTVVDRIENNGYSDWHRVGENIAAGTNMDTAEKAVQAWLNSPGHCANLMNPEFKEVGMSHRKKAGTHYINYWTQDFGARQ</sequence>
<evidence type="ECO:0000313" key="3">
    <source>
        <dbReference type="Proteomes" id="UP000008633"/>
    </source>
</evidence>